<feature type="binding site" evidence="10">
    <location>
        <begin position="215"/>
        <end position="216"/>
    </location>
    <ligand>
        <name>NADP(+)</name>
        <dbReference type="ChEBI" id="CHEBI:58349"/>
    </ligand>
</feature>
<dbReference type="InterPro" id="IPR055275">
    <property type="entry name" value="Ferredox_Rdtase"/>
</dbReference>
<dbReference type="AlphaFoldDB" id="A0A8T2UTN8"/>
<keyword evidence="5 8" id="KW-0521">NADP</keyword>
<dbReference type="EC" id="1.18.1.6" evidence="8"/>
<reference evidence="12" key="1">
    <citation type="submission" date="2021-08" db="EMBL/GenBank/DDBJ databases">
        <title>WGS assembly of Ceratopteris richardii.</title>
        <authorList>
            <person name="Marchant D.B."/>
            <person name="Chen G."/>
            <person name="Jenkins J."/>
            <person name="Shu S."/>
            <person name="Leebens-Mack J."/>
            <person name="Grimwood J."/>
            <person name="Schmutz J."/>
            <person name="Soltis P."/>
            <person name="Soltis D."/>
            <person name="Chen Z.-H."/>
        </authorList>
    </citation>
    <scope>NUCLEOTIDE SEQUENCE</scope>
    <source>
        <strain evidence="12">Whitten #5841</strain>
        <tissue evidence="12">Leaf</tissue>
    </source>
</reference>
<gene>
    <name evidence="12" type="ORF">KP509_05G062400</name>
</gene>
<dbReference type="GO" id="GO:0005739">
    <property type="term" value="C:mitochondrion"/>
    <property type="evidence" value="ECO:0007669"/>
    <property type="project" value="UniProtKB-SubCell"/>
</dbReference>
<dbReference type="InterPro" id="IPR021163">
    <property type="entry name" value="Ferredox_Rdtase_adrenod"/>
</dbReference>
<comment type="similarity">
    <text evidence="2 8">Belongs to the ferredoxin--NADP reductase type 1 family.</text>
</comment>
<dbReference type="Pfam" id="PF07992">
    <property type="entry name" value="Pyr_redox_2"/>
    <property type="match status" value="1"/>
</dbReference>
<evidence type="ECO:0000256" key="7">
    <source>
        <dbReference type="ARBA" id="ARBA00048933"/>
    </source>
</evidence>
<sequence>MLGRAIHRSSKTISRVCSICRRDLHVCIVGSGPAGFYTADRLLKTSDEIKVDMLERLPSPFGLVRSGVAPDHPETKTVINQFTKIASSSRLFFFGNVHVGKDITVEELRNLYDVVVLAYGAESDNHLGIEGEGLPGVFSAREFVWWYNGHPDCANLPIDLQSTDTAIVLGQGNVAIDVARILLRPFQELNATDIADHALESLKLSKIRKVYLVGRRGPAQIACTAKELRELLGLKTINIMIKQSDLITTDQDEDEMKASRIHRRVYDLLCKAAQPKSSVSISGSNKELHFVFYRQPVKFFPSEDKHGVGGVQLEKTHLQTQVGSGRQQAVGTGIMEDLPGGLVLKSVGYKSLPLEGLTFDSKRGVVPNVCGRVLRQPINDNDPQFEPGFYVVGWLKRGPTGIIGTNLVCAEEVVASISEDIKGKMVSSHRSRTGNIGLQELLITRGIQFITFRDWQKINAFEVEQGEKKGKPREKLIKLQEVLQIAFSS</sequence>
<evidence type="ECO:0000259" key="11">
    <source>
        <dbReference type="Pfam" id="PF07992"/>
    </source>
</evidence>
<dbReference type="Gene3D" id="3.40.50.720">
    <property type="entry name" value="NAD(P)-binding Rossmann-like Domain"/>
    <property type="match status" value="1"/>
</dbReference>
<dbReference type="Gene3D" id="3.50.50.60">
    <property type="entry name" value="FAD/NAD(P)-binding domain"/>
    <property type="match status" value="1"/>
</dbReference>
<organism evidence="12 13">
    <name type="scientific">Ceratopteris richardii</name>
    <name type="common">Triangle waterfern</name>
    <dbReference type="NCBI Taxonomy" id="49495"/>
    <lineage>
        <taxon>Eukaryota</taxon>
        <taxon>Viridiplantae</taxon>
        <taxon>Streptophyta</taxon>
        <taxon>Embryophyta</taxon>
        <taxon>Tracheophyta</taxon>
        <taxon>Polypodiopsida</taxon>
        <taxon>Polypodiidae</taxon>
        <taxon>Polypodiales</taxon>
        <taxon>Pteridineae</taxon>
        <taxon>Pteridaceae</taxon>
        <taxon>Parkerioideae</taxon>
        <taxon>Ceratopteris</taxon>
    </lineage>
</organism>
<feature type="binding site" evidence="9">
    <location>
        <begin position="401"/>
        <end position="403"/>
    </location>
    <ligand>
        <name>FAD</name>
        <dbReference type="ChEBI" id="CHEBI:57692"/>
    </ligand>
</feature>
<accession>A0A8T2UTN8</accession>
<evidence type="ECO:0000313" key="13">
    <source>
        <dbReference type="Proteomes" id="UP000825935"/>
    </source>
</evidence>
<dbReference type="EMBL" id="CM035410">
    <property type="protein sequence ID" value="KAH7437258.1"/>
    <property type="molecule type" value="Genomic_DNA"/>
</dbReference>
<evidence type="ECO:0000313" key="12">
    <source>
        <dbReference type="EMBL" id="KAH7437256.1"/>
    </source>
</evidence>
<comment type="caution">
    <text evidence="12">The sequence shown here is derived from an EMBL/GenBank/DDBJ whole genome shotgun (WGS) entry which is preliminary data.</text>
</comment>
<dbReference type="PANTHER" id="PTHR48467">
    <property type="entry name" value="GLUTAMATE SYNTHASE 1 [NADH], CHLOROPLASTIC-LIKE"/>
    <property type="match status" value="1"/>
</dbReference>
<keyword evidence="6 8" id="KW-0560">Oxidoreductase</keyword>
<evidence type="ECO:0000256" key="5">
    <source>
        <dbReference type="ARBA" id="ARBA00022857"/>
    </source>
</evidence>
<feature type="binding site" evidence="9">
    <location>
        <position position="55"/>
    </location>
    <ligand>
        <name>FAD</name>
        <dbReference type="ChEBI" id="CHEBI:57692"/>
    </ligand>
</feature>
<dbReference type="InterPro" id="IPR036188">
    <property type="entry name" value="FAD/NAD-bd_sf"/>
</dbReference>
<dbReference type="Proteomes" id="UP000825935">
    <property type="component" value="Chromosome 5"/>
</dbReference>
<dbReference type="OMA" id="RFNFIGN"/>
<evidence type="ECO:0000256" key="9">
    <source>
        <dbReference type="PIRSR" id="PIRSR000362-1"/>
    </source>
</evidence>
<dbReference type="EMBL" id="CM035410">
    <property type="protein sequence ID" value="KAH7437257.1"/>
    <property type="molecule type" value="Genomic_DNA"/>
</dbReference>
<feature type="domain" description="FAD/NAD(P)-binding" evidence="11">
    <location>
        <begin position="25"/>
        <end position="184"/>
    </location>
</feature>
<feature type="binding site" evidence="10">
    <location>
        <position position="401"/>
    </location>
    <ligand>
        <name>NADP(+)</name>
        <dbReference type="ChEBI" id="CHEBI:58349"/>
    </ligand>
</feature>
<dbReference type="PIRSF" id="PIRSF000362">
    <property type="entry name" value="FNR"/>
    <property type="match status" value="1"/>
</dbReference>
<keyword evidence="13" id="KW-1185">Reference proteome</keyword>
<evidence type="ECO:0000256" key="6">
    <source>
        <dbReference type="ARBA" id="ARBA00023002"/>
    </source>
</evidence>
<feature type="binding site" evidence="9">
    <location>
        <position position="394"/>
    </location>
    <ligand>
        <name>FAD</name>
        <dbReference type="ChEBI" id="CHEBI:57692"/>
    </ligand>
</feature>
<feature type="binding site" evidence="9">
    <location>
        <position position="99"/>
    </location>
    <ligand>
        <name>FAD</name>
        <dbReference type="ChEBI" id="CHEBI:57692"/>
    </ligand>
</feature>
<keyword evidence="8" id="KW-0496">Mitochondrion</keyword>
<evidence type="ECO:0000256" key="8">
    <source>
        <dbReference type="PIRNR" id="PIRNR000362"/>
    </source>
</evidence>
<dbReference type="OrthoDB" id="333024at2759"/>
<dbReference type="EMBL" id="CM035410">
    <property type="protein sequence ID" value="KAH7437256.1"/>
    <property type="molecule type" value="Genomic_DNA"/>
</dbReference>
<evidence type="ECO:0000256" key="4">
    <source>
        <dbReference type="ARBA" id="ARBA00022827"/>
    </source>
</evidence>
<feature type="binding site" evidence="9">
    <location>
        <position position="63"/>
    </location>
    <ligand>
        <name>FAD</name>
        <dbReference type="ChEBI" id="CHEBI:57692"/>
    </ligand>
</feature>
<keyword evidence="3 8" id="KW-0285">Flavoprotein</keyword>
<proteinExistence type="inferred from homology"/>
<comment type="catalytic activity">
    <reaction evidence="7 8">
        <text>2 reduced [adrenodoxin] + NADP(+) + H(+) = 2 oxidized [adrenodoxin] + NADPH</text>
        <dbReference type="Rhea" id="RHEA:42312"/>
        <dbReference type="Rhea" id="RHEA-COMP:9998"/>
        <dbReference type="Rhea" id="RHEA-COMP:9999"/>
        <dbReference type="ChEBI" id="CHEBI:15378"/>
        <dbReference type="ChEBI" id="CHEBI:33737"/>
        <dbReference type="ChEBI" id="CHEBI:33738"/>
        <dbReference type="ChEBI" id="CHEBI:57783"/>
        <dbReference type="ChEBI" id="CHEBI:58349"/>
        <dbReference type="EC" id="1.18.1.6"/>
    </reaction>
</comment>
<dbReference type="InterPro" id="IPR023753">
    <property type="entry name" value="FAD/NAD-binding_dom"/>
</dbReference>
<dbReference type="SUPFAM" id="SSF51971">
    <property type="entry name" value="Nucleotide-binding domain"/>
    <property type="match status" value="2"/>
</dbReference>
<evidence type="ECO:0000256" key="1">
    <source>
        <dbReference type="ARBA" id="ARBA00001974"/>
    </source>
</evidence>
<feature type="binding site" evidence="10">
    <location>
        <begin position="171"/>
        <end position="174"/>
    </location>
    <ligand>
        <name>NADP(+)</name>
        <dbReference type="ChEBI" id="CHEBI:58349"/>
    </ligand>
</feature>
<evidence type="ECO:0000256" key="10">
    <source>
        <dbReference type="PIRSR" id="PIRSR000362-2"/>
    </source>
</evidence>
<dbReference type="GO" id="GO:0016491">
    <property type="term" value="F:oxidoreductase activity"/>
    <property type="evidence" value="ECO:0007669"/>
    <property type="project" value="UniProtKB-KW"/>
</dbReference>
<protein>
    <recommendedName>
        <fullName evidence="8">NADPH:adrenodoxin oxidoreductase, mitochondrial</fullName>
        <ecNumber evidence="8">1.18.1.6</ecNumber>
    </recommendedName>
</protein>
<comment type="cofactor">
    <cofactor evidence="1 8 9">
        <name>FAD</name>
        <dbReference type="ChEBI" id="CHEBI:57692"/>
    </cofactor>
</comment>
<keyword evidence="4 8" id="KW-0274">FAD</keyword>
<comment type="subcellular location">
    <subcellularLocation>
        <location evidence="8">Mitochondrion</location>
    </subcellularLocation>
</comment>
<feature type="binding site" evidence="10">
    <location>
        <position position="227"/>
    </location>
    <ligand>
        <name>NADP(+)</name>
        <dbReference type="ChEBI" id="CHEBI:58349"/>
    </ligand>
</feature>
<name>A0A8T2UTN8_CERRI</name>
<dbReference type="PRINTS" id="PR00419">
    <property type="entry name" value="ADXRDTASE"/>
</dbReference>
<evidence type="ECO:0000256" key="2">
    <source>
        <dbReference type="ARBA" id="ARBA00008312"/>
    </source>
</evidence>
<dbReference type="PANTHER" id="PTHR48467:SF1">
    <property type="entry name" value="GLUTAMATE SYNTHASE 1 [NADH], CHLOROPLASTIC-LIKE"/>
    <property type="match status" value="1"/>
</dbReference>
<feature type="binding site" evidence="9">
    <location>
        <position position="34"/>
    </location>
    <ligand>
        <name>FAD</name>
        <dbReference type="ChEBI" id="CHEBI:57692"/>
    </ligand>
</feature>
<evidence type="ECO:0000256" key="3">
    <source>
        <dbReference type="ARBA" id="ARBA00022630"/>
    </source>
</evidence>